<evidence type="ECO:0000256" key="1">
    <source>
        <dbReference type="SAM" id="MobiDB-lite"/>
    </source>
</evidence>
<keyword evidence="3" id="KW-1185">Reference proteome</keyword>
<dbReference type="Proteomes" id="UP001596139">
    <property type="component" value="Unassembled WGS sequence"/>
</dbReference>
<dbReference type="RefSeq" id="WP_281179326.1">
    <property type="nucleotide sequence ID" value="NZ_JBHSPX010000004.1"/>
</dbReference>
<dbReference type="EMBL" id="JBHSPX010000004">
    <property type="protein sequence ID" value="MFC6063933.1"/>
    <property type="molecule type" value="Genomic_DNA"/>
</dbReference>
<sequence>MTGVLRFAAAVGGGGAEEDAGGELPETAVGGEDMESLSVGGGGV</sequence>
<reference evidence="3" key="1">
    <citation type="journal article" date="2019" name="Int. J. Syst. Evol. Microbiol.">
        <title>The Global Catalogue of Microorganisms (GCM) 10K type strain sequencing project: providing services to taxonomists for standard genome sequencing and annotation.</title>
        <authorList>
            <consortium name="The Broad Institute Genomics Platform"/>
            <consortium name="The Broad Institute Genome Sequencing Center for Infectious Disease"/>
            <person name="Wu L."/>
            <person name="Ma J."/>
        </authorList>
    </citation>
    <scope>NUCLEOTIDE SEQUENCE [LARGE SCALE GENOMIC DNA]</scope>
    <source>
        <strain evidence="3">CGMCC 1.15180</strain>
    </source>
</reference>
<proteinExistence type="predicted"/>
<accession>A0ABW1MKF8</accession>
<evidence type="ECO:0000313" key="3">
    <source>
        <dbReference type="Proteomes" id="UP001596139"/>
    </source>
</evidence>
<organism evidence="2 3">
    <name type="scientific">Streptomyces ochraceiscleroticus</name>
    <dbReference type="NCBI Taxonomy" id="47761"/>
    <lineage>
        <taxon>Bacteria</taxon>
        <taxon>Bacillati</taxon>
        <taxon>Actinomycetota</taxon>
        <taxon>Actinomycetes</taxon>
        <taxon>Kitasatosporales</taxon>
        <taxon>Streptomycetaceae</taxon>
        <taxon>Streptomyces</taxon>
    </lineage>
</organism>
<name>A0ABW1MKF8_9ACTN</name>
<protein>
    <submittedName>
        <fullName evidence="2">Uncharacterized protein</fullName>
    </submittedName>
</protein>
<evidence type="ECO:0000313" key="2">
    <source>
        <dbReference type="EMBL" id="MFC6063933.1"/>
    </source>
</evidence>
<comment type="caution">
    <text evidence="2">The sequence shown here is derived from an EMBL/GenBank/DDBJ whole genome shotgun (WGS) entry which is preliminary data.</text>
</comment>
<gene>
    <name evidence="2" type="ORF">ACFP4F_15380</name>
</gene>
<feature type="region of interest" description="Disordered" evidence="1">
    <location>
        <begin position="12"/>
        <end position="44"/>
    </location>
</feature>